<evidence type="ECO:0000259" key="1">
    <source>
        <dbReference type="Pfam" id="PF18154"/>
    </source>
</evidence>
<dbReference type="Proteomes" id="UP001597419">
    <property type="component" value="Unassembled WGS sequence"/>
</dbReference>
<reference evidence="4" key="1">
    <citation type="journal article" date="2019" name="Int. J. Syst. Evol. Microbiol.">
        <title>The Global Catalogue of Microorganisms (GCM) 10K type strain sequencing project: providing services to taxonomists for standard genome sequencing and annotation.</title>
        <authorList>
            <consortium name="The Broad Institute Genomics Platform"/>
            <consortium name="The Broad Institute Genome Sequencing Center for Infectious Disease"/>
            <person name="Wu L."/>
            <person name="Ma J."/>
        </authorList>
    </citation>
    <scope>NUCLEOTIDE SEQUENCE [LARGE SCALE GENOMIC DNA]</scope>
    <source>
        <strain evidence="4">CGMCC 4.7643</strain>
    </source>
</reference>
<comment type="caution">
    <text evidence="3">The sequence shown here is derived from an EMBL/GenBank/DDBJ whole genome shotgun (WGS) entry which is preliminary data.</text>
</comment>
<dbReference type="InterPro" id="IPR040828">
    <property type="entry name" value="pPIWI_RE_REase"/>
</dbReference>
<dbReference type="Pfam" id="PF18156">
    <property type="entry name" value="pPIWI_RE_Y"/>
    <property type="match status" value="1"/>
</dbReference>
<evidence type="ECO:0000313" key="4">
    <source>
        <dbReference type="Proteomes" id="UP001597419"/>
    </source>
</evidence>
<sequence>MLFVGDVARALVDLDQADGLLAFRLPYPASAQRVLNRWVLRALREGTTPPASVPGMVEFCQERPVVDWPLNLPRGVFTERSLLLDEEHGLLTNLCYEVAFTVGVADPWAEILGMPDHAADLCRHRRDAQAYEAFRRLLAENPVLDNDAVTSIAFDRHLGPLEGLPNEIYKEVGGRWRESGEARDCEVCGHLTVPLDVDTWVCESDGCTGAGTGREWFADEGLLFQLTRVHRQFVSRPGRVVLDLAARLEECGVDVARWADYGSYDLTITFPGNVVWAVQVVDWSSPVLAGNVALPIADSPQVRQAFRVVPAHRLAGEPGYIATFEQFQPDSGVPLLSDAELLARVRRQGGPHARRFDRGGSA</sequence>
<evidence type="ECO:0000313" key="3">
    <source>
        <dbReference type="EMBL" id="MFD2465516.1"/>
    </source>
</evidence>
<dbReference type="Pfam" id="PF18154">
    <property type="entry name" value="pPIWI_RE_REase"/>
    <property type="match status" value="1"/>
</dbReference>
<evidence type="ECO:0000259" key="2">
    <source>
        <dbReference type="Pfam" id="PF18156"/>
    </source>
</evidence>
<protein>
    <recommendedName>
        <fullName evidence="5">REase associating with pPIWI RE domain-containing protein</fullName>
    </recommendedName>
</protein>
<evidence type="ECO:0008006" key="5">
    <source>
        <dbReference type="Google" id="ProtNLM"/>
    </source>
</evidence>
<feature type="domain" description="REase associating with pPIWI RE" evidence="1">
    <location>
        <begin position="238"/>
        <end position="348"/>
    </location>
</feature>
<dbReference type="InterPro" id="IPR041191">
    <property type="entry name" value="pPIWI_RE_Y"/>
</dbReference>
<organism evidence="3 4">
    <name type="scientific">Amycolatopsis samaneae</name>
    <dbReference type="NCBI Taxonomy" id="664691"/>
    <lineage>
        <taxon>Bacteria</taxon>
        <taxon>Bacillati</taxon>
        <taxon>Actinomycetota</taxon>
        <taxon>Actinomycetes</taxon>
        <taxon>Pseudonocardiales</taxon>
        <taxon>Pseudonocardiaceae</taxon>
        <taxon>Amycolatopsis</taxon>
    </lineage>
</organism>
<gene>
    <name evidence="3" type="ORF">ACFSYJ_43350</name>
</gene>
<keyword evidence="4" id="KW-1185">Reference proteome</keyword>
<feature type="domain" description="pPIWI-RE three-gene island" evidence="2">
    <location>
        <begin position="4"/>
        <end position="144"/>
    </location>
</feature>
<dbReference type="RefSeq" id="WP_345406998.1">
    <property type="nucleotide sequence ID" value="NZ_BAABHG010000021.1"/>
</dbReference>
<proteinExistence type="predicted"/>
<accession>A0ABW5GXH0</accession>
<dbReference type="EMBL" id="JBHUKU010000033">
    <property type="protein sequence ID" value="MFD2465516.1"/>
    <property type="molecule type" value="Genomic_DNA"/>
</dbReference>
<name>A0ABW5GXH0_9PSEU</name>